<evidence type="ECO:0000313" key="2">
    <source>
        <dbReference type="EMBL" id="OHT16717.1"/>
    </source>
</evidence>
<gene>
    <name evidence="2" type="ORF">TRFO_12976</name>
</gene>
<dbReference type="Proteomes" id="UP000179807">
    <property type="component" value="Unassembled WGS sequence"/>
</dbReference>
<dbReference type="RefSeq" id="XP_068369853.1">
    <property type="nucleotide sequence ID" value="XM_068496960.1"/>
</dbReference>
<dbReference type="GeneID" id="94831664"/>
<name>A0A1J4L465_9EUKA</name>
<evidence type="ECO:0000313" key="3">
    <source>
        <dbReference type="Proteomes" id="UP000179807"/>
    </source>
</evidence>
<comment type="caution">
    <text evidence="2">The sequence shown here is derived from an EMBL/GenBank/DDBJ whole genome shotgun (WGS) entry which is preliminary data.</text>
</comment>
<keyword evidence="1" id="KW-0472">Membrane</keyword>
<protein>
    <submittedName>
        <fullName evidence="2">Uncharacterized protein</fullName>
    </submittedName>
</protein>
<organism evidence="2 3">
    <name type="scientific">Tritrichomonas foetus</name>
    <dbReference type="NCBI Taxonomy" id="1144522"/>
    <lineage>
        <taxon>Eukaryota</taxon>
        <taxon>Metamonada</taxon>
        <taxon>Parabasalia</taxon>
        <taxon>Tritrichomonadida</taxon>
        <taxon>Tritrichomonadidae</taxon>
        <taxon>Tritrichomonas</taxon>
    </lineage>
</organism>
<evidence type="ECO:0000256" key="1">
    <source>
        <dbReference type="SAM" id="Phobius"/>
    </source>
</evidence>
<keyword evidence="1" id="KW-0812">Transmembrane</keyword>
<keyword evidence="3" id="KW-1185">Reference proteome</keyword>
<feature type="transmembrane region" description="Helical" evidence="1">
    <location>
        <begin position="579"/>
        <end position="604"/>
    </location>
</feature>
<accession>A0A1J4L465</accession>
<reference evidence="2" key="1">
    <citation type="submission" date="2016-10" db="EMBL/GenBank/DDBJ databases">
        <authorList>
            <person name="Benchimol M."/>
            <person name="Almeida L.G."/>
            <person name="Vasconcelos A.T."/>
            <person name="Perreira-Neves A."/>
            <person name="Rosa I.A."/>
            <person name="Tasca T."/>
            <person name="Bogo M.R."/>
            <person name="de Souza W."/>
        </authorList>
    </citation>
    <scope>NUCLEOTIDE SEQUENCE [LARGE SCALE GENOMIC DNA]</scope>
    <source>
        <strain evidence="2">K</strain>
    </source>
</reference>
<dbReference type="EMBL" id="MLAK01000078">
    <property type="protein sequence ID" value="OHT16717.1"/>
    <property type="molecule type" value="Genomic_DNA"/>
</dbReference>
<proteinExistence type="predicted"/>
<dbReference type="VEuPathDB" id="TrichDB:TRFO_12976"/>
<sequence length="614" mass="70606">MILFPFFLIHQAASSNREVPVVSFFCYYTESSYYEPCKKLVEHFNKRDEWINNYTEIIENLTSFNDTDTSDRIKEYQRMSDFLKYMDYPRLSDSPVRIAEVSKKTEILLIYQVGSMPENRFYDFTNLNSKMIVDITIGNTYSDLSLELTAAVAAKVNLSHDIISITRFRDFYNFILSQNAIKTRLNLLLDNLDSSINPILSLKNEVDVAYFKYVKSKKELYQKMSSKEIKEKTLQKAKTLNTNLPKSKEINLNNNSHINNSKLNKHNNMNKKIKDGIHATNNVRINGEDGNKVVYLLLSDCIFQVVKNNLKIKNVAFFQNVQIASETRSIQNINLLVSSEFYLVNSHNMTGTFNKIGFYSTNPLLSPCRLTYQLTGIYLEVSDKQETCGTGPSMLIPYTSVINQIAFISPINTIVEICVGNLEDDSENGSESDLESFKSMFLNNDTNISSNETILNFTLFHEMNFSIQSNIYYYPLEIPDIDYGSTSSRYKELLLDDHEKTFNLKSFQDVKTQDEDNETVIGFSFSGSWNLIKTIPKLIIEYEDSQKIQFFNKPEKMEIEFSLPYVYTIIDKIKVHGGIIAGIVIGCIVFLAIIIVFFVFQVVIRKSPEDALLL</sequence>
<keyword evidence="1" id="KW-1133">Transmembrane helix</keyword>
<dbReference type="AlphaFoldDB" id="A0A1J4L465"/>